<dbReference type="EMBL" id="MT141536">
    <property type="protein sequence ID" value="QJA65303.1"/>
    <property type="molecule type" value="Genomic_DNA"/>
</dbReference>
<dbReference type="Gene3D" id="3.90.75.10">
    <property type="entry name" value="Homing Intron 3 (I-ppo) Encoded Endonuclease, Chain A"/>
    <property type="match status" value="1"/>
</dbReference>
<accession>A0A6M3XRV0</accession>
<protein>
    <submittedName>
        <fullName evidence="4">Putative homing endonuclease</fullName>
    </submittedName>
</protein>
<dbReference type="EMBL" id="MT144826">
    <property type="protein sequence ID" value="QJI00068.1"/>
    <property type="molecule type" value="Genomic_DNA"/>
</dbReference>
<organism evidence="4">
    <name type="scientific">viral metagenome</name>
    <dbReference type="NCBI Taxonomy" id="1070528"/>
    <lineage>
        <taxon>unclassified sequences</taxon>
        <taxon>metagenomes</taxon>
        <taxon>organismal metagenomes</taxon>
    </lineage>
</organism>
<keyword evidence="4" id="KW-0255">Endonuclease</keyword>
<evidence type="ECO:0000313" key="2">
    <source>
        <dbReference type="EMBL" id="QJA65303.1"/>
    </source>
</evidence>
<proteinExistence type="predicted"/>
<dbReference type="InterPro" id="IPR044925">
    <property type="entry name" value="His-Me_finger_sf"/>
</dbReference>
<sequence>MPRGMLRDRLGRFNGTPYDPVQRFWQLVKKTNGCWLWEGHIGKNGYGYFAVGHQVPVLAHRYSYELAHGKIPDELEIDHLCRTRHCVNPQHLETVTHAENLGRGNMFDIGSLNRYKTHCPKGHEYNETNAYYYKYGRQCRLCKRQEQIERRRKL</sequence>
<dbReference type="SUPFAM" id="SSF54060">
    <property type="entry name" value="His-Me finger endonucleases"/>
    <property type="match status" value="1"/>
</dbReference>
<name>A0A6M3XRV0_9ZZZZ</name>
<dbReference type="EMBL" id="MT142498">
    <property type="protein sequence ID" value="QJA82854.1"/>
    <property type="molecule type" value="Genomic_DNA"/>
</dbReference>
<gene>
    <name evidence="3" type="ORF">MM415A00356_0003</name>
    <name evidence="2" type="ORF">MM415B00404_0005</name>
    <name evidence="4" type="ORF">TM448B01815_0009</name>
</gene>
<dbReference type="AlphaFoldDB" id="A0A6M3XRV0"/>
<reference evidence="4" key="1">
    <citation type="submission" date="2020-03" db="EMBL/GenBank/DDBJ databases">
        <title>The deep terrestrial virosphere.</title>
        <authorList>
            <person name="Holmfeldt K."/>
            <person name="Nilsson E."/>
            <person name="Simone D."/>
            <person name="Lopez-Fernandez M."/>
            <person name="Wu X."/>
            <person name="de Brujin I."/>
            <person name="Lundin D."/>
            <person name="Andersson A."/>
            <person name="Bertilsson S."/>
            <person name="Dopson M."/>
        </authorList>
    </citation>
    <scope>NUCLEOTIDE SEQUENCE</scope>
    <source>
        <strain evidence="3">MM415A00356</strain>
        <strain evidence="2">MM415B00404</strain>
        <strain evidence="4">TM448B01815</strain>
    </source>
</reference>
<dbReference type="Pfam" id="PF13392">
    <property type="entry name" value="HNH_3"/>
    <property type="match status" value="1"/>
</dbReference>
<evidence type="ECO:0000313" key="4">
    <source>
        <dbReference type="EMBL" id="QJI00068.1"/>
    </source>
</evidence>
<evidence type="ECO:0000313" key="3">
    <source>
        <dbReference type="EMBL" id="QJA82854.1"/>
    </source>
</evidence>
<dbReference type="InterPro" id="IPR044930">
    <property type="entry name" value="Homing_endonuclease_His-Me"/>
</dbReference>
<dbReference type="InterPro" id="IPR003615">
    <property type="entry name" value="HNH_nuc"/>
</dbReference>
<evidence type="ECO:0000259" key="1">
    <source>
        <dbReference type="Pfam" id="PF13392"/>
    </source>
</evidence>
<keyword evidence="4" id="KW-0378">Hydrolase</keyword>
<feature type="domain" description="HNH nuclease" evidence="1">
    <location>
        <begin position="58"/>
        <end position="100"/>
    </location>
</feature>
<dbReference type="GO" id="GO:0004519">
    <property type="term" value="F:endonuclease activity"/>
    <property type="evidence" value="ECO:0007669"/>
    <property type="project" value="UniProtKB-KW"/>
</dbReference>
<keyword evidence="4" id="KW-0540">Nuclease</keyword>